<reference evidence="1" key="1">
    <citation type="submission" date="2021-01" db="EMBL/GenBank/DDBJ databases">
        <authorList>
            <consortium name="Genoscope - CEA"/>
            <person name="William W."/>
        </authorList>
    </citation>
    <scope>NUCLEOTIDE SEQUENCE</scope>
</reference>
<comment type="caution">
    <text evidence="1">The sequence shown here is derived from an EMBL/GenBank/DDBJ whole genome shotgun (WGS) entry which is preliminary data.</text>
</comment>
<keyword evidence="2" id="KW-1185">Reference proteome</keyword>
<dbReference type="Proteomes" id="UP000683925">
    <property type="component" value="Unassembled WGS sequence"/>
</dbReference>
<dbReference type="AlphaFoldDB" id="A0A8S1S076"/>
<name>A0A8S1S076_PAROT</name>
<sequence length="191" mass="22242">MEKANIICFYGPPATAKSYVAQQVAKQTGNVYFNFEEFYSKEKAKGILINWISQCKYFSKNLWFSRQKSQAVVVFEHYQKHRFVVYFQSSKDEVDQNIRLLSTRKKRNQNRDELLGYLKQFQFLITVDAVQKGLSNNLQQSSDLIIEAIMNRLRPESLICIVVGPSMTCKTTFAQYISQKFVYNQSNGNLL</sequence>
<evidence type="ECO:0000313" key="2">
    <source>
        <dbReference type="Proteomes" id="UP000683925"/>
    </source>
</evidence>
<dbReference type="EMBL" id="CAJJDP010000001">
    <property type="protein sequence ID" value="CAD8132349.1"/>
    <property type="molecule type" value="Genomic_DNA"/>
</dbReference>
<dbReference type="OrthoDB" id="292569at2759"/>
<organism evidence="1 2">
    <name type="scientific">Paramecium octaurelia</name>
    <dbReference type="NCBI Taxonomy" id="43137"/>
    <lineage>
        <taxon>Eukaryota</taxon>
        <taxon>Sar</taxon>
        <taxon>Alveolata</taxon>
        <taxon>Ciliophora</taxon>
        <taxon>Intramacronucleata</taxon>
        <taxon>Oligohymenophorea</taxon>
        <taxon>Peniculida</taxon>
        <taxon>Parameciidae</taxon>
        <taxon>Paramecium</taxon>
    </lineage>
</organism>
<evidence type="ECO:0000313" key="1">
    <source>
        <dbReference type="EMBL" id="CAD8132349.1"/>
    </source>
</evidence>
<gene>
    <name evidence="1" type="ORF">POCTA_138.1.T0030388</name>
</gene>
<protein>
    <submittedName>
        <fullName evidence="1">Uncharacterized protein</fullName>
    </submittedName>
</protein>
<accession>A0A8S1S076</accession>
<proteinExistence type="predicted"/>